<dbReference type="EMBL" id="JADIKG010000012">
    <property type="protein sequence ID" value="MFK2874485.1"/>
    <property type="molecule type" value="Genomic_DNA"/>
</dbReference>
<dbReference type="Proteomes" id="UP001620405">
    <property type="component" value="Unassembled WGS sequence"/>
</dbReference>
<keyword evidence="3" id="KW-1185">Reference proteome</keyword>
<sequence>MHEALSKSHFEQDVEFLSERLVEAKRWIVHSKDYPHVEVTFLGSRPLRVRLLCDNWPELPPSAILMSADGSDPKNLPGSVFHQDAHPITGKPFICMRGFREYHTHSSHLGDRWENYRGQDGMNLPGLLVQLSSAWRKAVGP</sequence>
<reference evidence="2 3" key="1">
    <citation type="submission" date="2020-10" db="EMBL/GenBank/DDBJ databases">
        <title>Phylogeny of dyella-like bacteria.</title>
        <authorList>
            <person name="Fu J."/>
        </authorList>
    </citation>
    <scope>NUCLEOTIDE SEQUENCE [LARGE SCALE GENOMIC DNA]</scope>
    <source>
        <strain evidence="2 3">DHOB07</strain>
    </source>
</reference>
<proteinExistence type="predicted"/>
<organism evidence="2 3">
    <name type="scientific">Dyella lipolytica</name>
    <dbReference type="NCBI Taxonomy" id="1867835"/>
    <lineage>
        <taxon>Bacteria</taxon>
        <taxon>Pseudomonadati</taxon>
        <taxon>Pseudomonadota</taxon>
        <taxon>Gammaproteobacteria</taxon>
        <taxon>Lysobacterales</taxon>
        <taxon>Rhodanobacteraceae</taxon>
        <taxon>Dyella</taxon>
    </lineage>
</organism>
<feature type="domain" description="Metal binding" evidence="1">
    <location>
        <begin position="88"/>
        <end position="122"/>
    </location>
</feature>
<gene>
    <name evidence="2" type="ORF">ISP13_13155</name>
</gene>
<evidence type="ECO:0000259" key="1">
    <source>
        <dbReference type="Pfam" id="PF14455"/>
    </source>
</evidence>
<name>A0ABW8IYP7_9GAMM</name>
<dbReference type="Pfam" id="PF14455">
    <property type="entry name" value="Metal_CEHH"/>
    <property type="match status" value="1"/>
</dbReference>
<evidence type="ECO:0000313" key="3">
    <source>
        <dbReference type="Proteomes" id="UP001620405"/>
    </source>
</evidence>
<accession>A0ABW8IYP7</accession>
<comment type="caution">
    <text evidence="2">The sequence shown here is derived from an EMBL/GenBank/DDBJ whole genome shotgun (WGS) entry which is preliminary data.</text>
</comment>
<protein>
    <recommendedName>
        <fullName evidence="1">Metal binding domain-containing protein</fullName>
    </recommendedName>
</protein>
<dbReference type="InterPro" id="IPR025873">
    <property type="entry name" value="Metal-bd_dom_prd"/>
</dbReference>
<evidence type="ECO:0000313" key="2">
    <source>
        <dbReference type="EMBL" id="MFK2874485.1"/>
    </source>
</evidence>